<organism evidence="2 3">
    <name type="scientific">Brachyspira hampsonii 30446</name>
    <dbReference type="NCBI Taxonomy" id="1289135"/>
    <lineage>
        <taxon>Bacteria</taxon>
        <taxon>Pseudomonadati</taxon>
        <taxon>Spirochaetota</taxon>
        <taxon>Spirochaetia</taxon>
        <taxon>Brachyspirales</taxon>
        <taxon>Brachyspiraceae</taxon>
        <taxon>Brachyspira</taxon>
    </lineage>
</organism>
<evidence type="ECO:0000313" key="2">
    <source>
        <dbReference type="EMBL" id="EKV57713.1"/>
    </source>
</evidence>
<sequence>MYEELLLDNDLPKIEIYNSKRKLVLLLLFSSVFIVISILSFMHSNSYKKILFVISLSFFLIHFLILIVKLLKLGKPIIVLDENGIMYNMLLKNKNIFVKWTDIREISFSKTFIYLYLKEEISLSINRKNPNEPIVFYMLGLKDPVTILAMITYYFEKSTGVV</sequence>
<feature type="transmembrane region" description="Helical" evidence="1">
    <location>
        <begin position="134"/>
        <end position="155"/>
    </location>
</feature>
<keyword evidence="1" id="KW-0472">Membrane</keyword>
<evidence type="ECO:0000256" key="1">
    <source>
        <dbReference type="SAM" id="Phobius"/>
    </source>
</evidence>
<comment type="caution">
    <text evidence="2">The sequence shown here is derived from an EMBL/GenBank/DDBJ whole genome shotgun (WGS) entry which is preliminary data.</text>
</comment>
<dbReference type="STRING" id="1289135.A966_03935"/>
<dbReference type="GeneID" id="66487246"/>
<dbReference type="Proteomes" id="UP000011663">
    <property type="component" value="Unassembled WGS sequence"/>
</dbReference>
<gene>
    <name evidence="2" type="ORF">A966_03935</name>
</gene>
<dbReference type="OrthoDB" id="308252at2"/>
<evidence type="ECO:0000313" key="3">
    <source>
        <dbReference type="Proteomes" id="UP000011663"/>
    </source>
</evidence>
<keyword evidence="1" id="KW-1133">Transmembrane helix</keyword>
<dbReference type="RefSeq" id="WP_008722593.1">
    <property type="nucleotide sequence ID" value="NZ_JH994110.1"/>
</dbReference>
<feature type="transmembrane region" description="Helical" evidence="1">
    <location>
        <begin position="50"/>
        <end position="71"/>
    </location>
</feature>
<dbReference type="AlphaFoldDB" id="A0A2U4FR45"/>
<reference evidence="2 3" key="1">
    <citation type="submission" date="2012-07" db="EMBL/GenBank/DDBJ databases">
        <title>Genome sequence of Brachyspira sp. 30446, isolated from a pig with mucohaemorrhagic colitis.</title>
        <authorList>
            <person name="Rubin J.E."/>
            <person name="Fernando C."/>
            <person name="Harding J.C.S."/>
            <person name="Hill J.E."/>
        </authorList>
    </citation>
    <scope>NUCLEOTIDE SEQUENCE [LARGE SCALE GENOMIC DNA]</scope>
    <source>
        <strain evidence="2 3">30446</strain>
    </source>
</reference>
<dbReference type="InterPro" id="IPR048136">
    <property type="entry name" value="STM3941-like"/>
</dbReference>
<protein>
    <submittedName>
        <fullName evidence="2">Uncharacterized protein</fullName>
    </submittedName>
</protein>
<feature type="transmembrane region" description="Helical" evidence="1">
    <location>
        <begin position="23"/>
        <end position="44"/>
    </location>
</feature>
<proteinExistence type="predicted"/>
<dbReference type="EMBL" id="ALNZ01000017">
    <property type="protein sequence ID" value="EKV57713.1"/>
    <property type="molecule type" value="Genomic_DNA"/>
</dbReference>
<dbReference type="NCBIfam" id="NF041635">
    <property type="entry name" value="STM3941_fam"/>
    <property type="match status" value="1"/>
</dbReference>
<accession>A0A2U4FR45</accession>
<name>A0A2U4FR45_9SPIR</name>
<keyword evidence="1" id="KW-0812">Transmembrane</keyword>